<evidence type="ECO:0000313" key="1">
    <source>
        <dbReference type="EMBL" id="EBP0014139.1"/>
    </source>
</evidence>
<reference evidence="1" key="1">
    <citation type="submission" date="2018-07" db="EMBL/GenBank/DDBJ databases">
        <authorList>
            <consortium name="GenomeTrakr network: Whole genome sequencing for foodborne pathogen traceback"/>
        </authorList>
    </citation>
    <scope>NUCLEOTIDE SEQUENCE</scope>
    <source>
        <strain evidence="1">CFSAN018538</strain>
    </source>
</reference>
<sequence length="44" mass="4564">LAGIPLNRLGHAQDIARAALFLGSELSSYSTGITLDVNGGMLIH</sequence>
<protein>
    <submittedName>
        <fullName evidence="1">SDR family oxidoreductase</fullName>
    </submittedName>
</protein>
<dbReference type="InterPro" id="IPR036291">
    <property type="entry name" value="NAD(P)-bd_dom_sf"/>
</dbReference>
<gene>
    <name evidence="1" type="ORF">HX37_26285</name>
</gene>
<dbReference type="InterPro" id="IPR002347">
    <property type="entry name" value="SDR_fam"/>
</dbReference>
<dbReference type="EMBL" id="AAGKHU010000268">
    <property type="protein sequence ID" value="EBP0014139.1"/>
    <property type="molecule type" value="Genomic_DNA"/>
</dbReference>
<dbReference type="SUPFAM" id="SSF51735">
    <property type="entry name" value="NAD(P)-binding Rossmann-fold domains"/>
    <property type="match status" value="1"/>
</dbReference>
<dbReference type="Pfam" id="PF13561">
    <property type="entry name" value="adh_short_C2"/>
    <property type="match status" value="1"/>
</dbReference>
<feature type="non-terminal residue" evidence="1">
    <location>
        <position position="1"/>
    </location>
</feature>
<name>A0A5U2FF89_SALER</name>
<dbReference type="Gene3D" id="3.40.50.720">
    <property type="entry name" value="NAD(P)-binding Rossmann-like Domain"/>
    <property type="match status" value="1"/>
</dbReference>
<proteinExistence type="predicted"/>
<comment type="caution">
    <text evidence="1">The sequence shown here is derived from an EMBL/GenBank/DDBJ whole genome shotgun (WGS) entry which is preliminary data.</text>
</comment>
<dbReference type="AlphaFoldDB" id="A0A5U2FF89"/>
<accession>A0A5U2FF89</accession>
<organism evidence="1">
    <name type="scientific">Salmonella enterica</name>
    <name type="common">Salmonella choleraesuis</name>
    <dbReference type="NCBI Taxonomy" id="28901"/>
    <lineage>
        <taxon>Bacteria</taxon>
        <taxon>Pseudomonadati</taxon>
        <taxon>Pseudomonadota</taxon>
        <taxon>Gammaproteobacteria</taxon>
        <taxon>Enterobacterales</taxon>
        <taxon>Enterobacteriaceae</taxon>
        <taxon>Salmonella</taxon>
    </lineage>
</organism>